<accession>A0AAV4P8I4</accession>
<sequence>MRCCITEMASLKHISSSPTACSNSSSAPEREVQWNEMSPSRRNYPIMQLASTCASLVSAEQFAKLREVFLRLYQFLNNVESLASGFAKINTTPNR</sequence>
<protein>
    <submittedName>
        <fullName evidence="1">Uncharacterized protein</fullName>
    </submittedName>
</protein>
<comment type="caution">
    <text evidence="1">The sequence shown here is derived from an EMBL/GenBank/DDBJ whole genome shotgun (WGS) entry which is preliminary data.</text>
</comment>
<name>A0AAV4P8I4_CAEEX</name>
<keyword evidence="2" id="KW-1185">Reference proteome</keyword>
<dbReference type="Proteomes" id="UP001054945">
    <property type="component" value="Unassembled WGS sequence"/>
</dbReference>
<evidence type="ECO:0000313" key="1">
    <source>
        <dbReference type="EMBL" id="GIX93737.1"/>
    </source>
</evidence>
<organism evidence="1 2">
    <name type="scientific">Caerostris extrusa</name>
    <name type="common">Bark spider</name>
    <name type="synonym">Caerostris bankana</name>
    <dbReference type="NCBI Taxonomy" id="172846"/>
    <lineage>
        <taxon>Eukaryota</taxon>
        <taxon>Metazoa</taxon>
        <taxon>Ecdysozoa</taxon>
        <taxon>Arthropoda</taxon>
        <taxon>Chelicerata</taxon>
        <taxon>Arachnida</taxon>
        <taxon>Araneae</taxon>
        <taxon>Araneomorphae</taxon>
        <taxon>Entelegynae</taxon>
        <taxon>Araneoidea</taxon>
        <taxon>Araneidae</taxon>
        <taxon>Caerostris</taxon>
    </lineage>
</organism>
<dbReference type="EMBL" id="BPLR01004292">
    <property type="protein sequence ID" value="GIX93737.1"/>
    <property type="molecule type" value="Genomic_DNA"/>
</dbReference>
<gene>
    <name evidence="1" type="ORF">CEXT_424301</name>
</gene>
<evidence type="ECO:0000313" key="2">
    <source>
        <dbReference type="Proteomes" id="UP001054945"/>
    </source>
</evidence>
<proteinExistence type="predicted"/>
<dbReference type="AlphaFoldDB" id="A0AAV4P8I4"/>
<reference evidence="1 2" key="1">
    <citation type="submission" date="2021-06" db="EMBL/GenBank/DDBJ databases">
        <title>Caerostris extrusa draft genome.</title>
        <authorList>
            <person name="Kono N."/>
            <person name="Arakawa K."/>
        </authorList>
    </citation>
    <scope>NUCLEOTIDE SEQUENCE [LARGE SCALE GENOMIC DNA]</scope>
</reference>